<keyword evidence="5" id="KW-1185">Reference proteome</keyword>
<keyword evidence="2" id="KW-0472">Membrane</keyword>
<proteinExistence type="predicted"/>
<accession>U4LH12</accession>
<evidence type="ECO:0000313" key="5">
    <source>
        <dbReference type="Proteomes" id="UP000018144"/>
    </source>
</evidence>
<sequence length="229" mass="25464">MPNEIQEKRKDFLSHMLRSCDVIVYLNLTYLYFLDNSFLRLLLRGAMHFLFLTPKLIAVPFPPSQRMPILGLFGVTGLCILQHLWEPAPRAGELTHGYLHGGMIVDFIGQRPTSKFRLLFMDLFILFLQTCMLSLLIVKQELAPSSSSGPTGLTGLVGLAAGLRGDAQPRSDEEVEAEERGEVGVEEPTRSEEFLVTAGELQVARVDMVGVVQRQWGSTEATQGQTTRG</sequence>
<evidence type="ECO:0000313" key="4">
    <source>
        <dbReference type="EMBL" id="CCX30787.1"/>
    </source>
</evidence>
<keyword evidence="2" id="KW-0812">Transmembrane</keyword>
<reference evidence="4 5" key="1">
    <citation type="journal article" date="2013" name="PLoS Genet.">
        <title>The genome and development-dependent transcriptomes of Pyronema confluens: a window into fungal evolution.</title>
        <authorList>
            <person name="Traeger S."/>
            <person name="Altegoer F."/>
            <person name="Freitag M."/>
            <person name="Gabaldon T."/>
            <person name="Kempken F."/>
            <person name="Kumar A."/>
            <person name="Marcet-Houben M."/>
            <person name="Poggeler S."/>
            <person name="Stajich J.E."/>
            <person name="Nowrousian M."/>
        </authorList>
    </citation>
    <scope>NUCLEOTIDE SEQUENCE [LARGE SCALE GENOMIC DNA]</scope>
    <source>
        <strain evidence="5">CBS 100304</strain>
        <tissue evidence="4">Vegetative mycelium</tissue>
    </source>
</reference>
<evidence type="ECO:0000256" key="2">
    <source>
        <dbReference type="SAM" id="Phobius"/>
    </source>
</evidence>
<keyword evidence="2" id="KW-1133">Transmembrane helix</keyword>
<dbReference type="Pfam" id="PF08508">
    <property type="entry name" value="DUF1746"/>
    <property type="match status" value="1"/>
</dbReference>
<feature type="domain" description="DUF1746" evidence="3">
    <location>
        <begin position="20"/>
        <end position="132"/>
    </location>
</feature>
<dbReference type="GO" id="GO:0032933">
    <property type="term" value="P:SREBP signaling pathway"/>
    <property type="evidence" value="ECO:0007669"/>
    <property type="project" value="InterPro"/>
</dbReference>
<gene>
    <name evidence="4" type="ORF">PCON_09190</name>
</gene>
<evidence type="ECO:0000256" key="1">
    <source>
        <dbReference type="SAM" id="MobiDB-lite"/>
    </source>
</evidence>
<dbReference type="GO" id="GO:0005783">
    <property type="term" value="C:endoplasmic reticulum"/>
    <property type="evidence" value="ECO:0007669"/>
    <property type="project" value="TreeGrafter"/>
</dbReference>
<dbReference type="GO" id="GO:0044695">
    <property type="term" value="C:Dsc E3 ubiquitin ligase complex"/>
    <property type="evidence" value="ECO:0007669"/>
    <property type="project" value="InterPro"/>
</dbReference>
<dbReference type="OrthoDB" id="5428737at2759"/>
<dbReference type="OMA" id="YLYFLDI"/>
<dbReference type="eggNOG" id="ENOG502S4TY">
    <property type="taxonomic scope" value="Eukaryota"/>
</dbReference>
<name>U4LH12_PYROM</name>
<protein>
    <submittedName>
        <fullName evidence="4">Similar to Uncharacterized protein C4D7.11 acc. no. O14175</fullName>
    </submittedName>
</protein>
<dbReference type="EMBL" id="HF935475">
    <property type="protein sequence ID" value="CCX30787.1"/>
    <property type="molecule type" value="Genomic_DNA"/>
</dbReference>
<dbReference type="PANTHER" id="PTHR39405:SF1">
    <property type="entry name" value="DSC E3 UBIQUITIN LIGASE COMPLEX SUBUNIT 4"/>
    <property type="match status" value="1"/>
</dbReference>
<dbReference type="PANTHER" id="PTHR39405">
    <property type="entry name" value="DSC E3 UBIQUITIN LIGASE COMPLEX SUBUNIT 4"/>
    <property type="match status" value="1"/>
</dbReference>
<feature type="transmembrane region" description="Helical" evidence="2">
    <location>
        <begin position="118"/>
        <end position="138"/>
    </location>
</feature>
<dbReference type="InterPro" id="IPR013715">
    <property type="entry name" value="DUF1746"/>
</dbReference>
<evidence type="ECO:0000259" key="3">
    <source>
        <dbReference type="Pfam" id="PF08508"/>
    </source>
</evidence>
<feature type="compositionally biased region" description="Basic and acidic residues" evidence="1">
    <location>
        <begin position="167"/>
        <end position="190"/>
    </location>
</feature>
<organism evidence="4 5">
    <name type="scientific">Pyronema omphalodes (strain CBS 100304)</name>
    <name type="common">Pyronema confluens</name>
    <dbReference type="NCBI Taxonomy" id="1076935"/>
    <lineage>
        <taxon>Eukaryota</taxon>
        <taxon>Fungi</taxon>
        <taxon>Dikarya</taxon>
        <taxon>Ascomycota</taxon>
        <taxon>Pezizomycotina</taxon>
        <taxon>Pezizomycetes</taxon>
        <taxon>Pezizales</taxon>
        <taxon>Pyronemataceae</taxon>
        <taxon>Pyronema</taxon>
    </lineage>
</organism>
<dbReference type="Proteomes" id="UP000018144">
    <property type="component" value="Unassembled WGS sequence"/>
</dbReference>
<dbReference type="InterPro" id="IPR038967">
    <property type="entry name" value="Dsc4-like"/>
</dbReference>
<feature type="region of interest" description="Disordered" evidence="1">
    <location>
        <begin position="165"/>
        <end position="190"/>
    </location>
</feature>
<dbReference type="AlphaFoldDB" id="U4LH12"/>